<keyword evidence="1" id="KW-0472">Membrane</keyword>
<proteinExistence type="predicted"/>
<gene>
    <name evidence="2" type="ORF">BSZ19_25875</name>
</gene>
<protein>
    <submittedName>
        <fullName evidence="2">Uncharacterized protein</fullName>
    </submittedName>
</protein>
<feature type="transmembrane region" description="Helical" evidence="1">
    <location>
        <begin position="154"/>
        <end position="178"/>
    </location>
</feature>
<comment type="caution">
    <text evidence="2">The sequence shown here is derived from an EMBL/GenBank/DDBJ whole genome shotgun (WGS) entry which is preliminary data.</text>
</comment>
<dbReference type="AlphaFoldDB" id="A0A1Y2JJT5"/>
<accession>A0A1Y2JJT5</accession>
<name>A0A1Y2JJT5_BRAJP</name>
<evidence type="ECO:0000313" key="3">
    <source>
        <dbReference type="Proteomes" id="UP000193335"/>
    </source>
</evidence>
<keyword evidence="1" id="KW-1133">Transmembrane helix</keyword>
<evidence type="ECO:0000313" key="2">
    <source>
        <dbReference type="EMBL" id="OSJ30038.1"/>
    </source>
</evidence>
<dbReference type="EMBL" id="NAFL01000263">
    <property type="protein sequence ID" value="OSJ30038.1"/>
    <property type="molecule type" value="Genomic_DNA"/>
</dbReference>
<sequence>MPLEKSIGQSKPEVVPSLFVLNSKGASLKDGKLVLAGVSPNAIVFADRPVRSAGHDLTTRIVEDWGSGSDNFAKDPPNATVSGFKKDGSAVFDAVVVLKSPKLEGDKLTFDVDVLEGDLAGADGPASIFIDIIGRPLTPLSFAGVARRTAWRGAYYRGAAVAGAAAVGAAAVAAYPYYYGPPRCGYYPYPPCY</sequence>
<organism evidence="2 3">
    <name type="scientific">Bradyrhizobium japonicum</name>
    <dbReference type="NCBI Taxonomy" id="375"/>
    <lineage>
        <taxon>Bacteria</taxon>
        <taxon>Pseudomonadati</taxon>
        <taxon>Pseudomonadota</taxon>
        <taxon>Alphaproteobacteria</taxon>
        <taxon>Hyphomicrobiales</taxon>
        <taxon>Nitrobacteraceae</taxon>
        <taxon>Bradyrhizobium</taxon>
    </lineage>
</organism>
<reference evidence="2 3" key="1">
    <citation type="submission" date="2017-03" db="EMBL/GenBank/DDBJ databases">
        <title>Whole genome sequences of fourteen strains of Bradyrhizobium canariense and one strain of Bradyrhizobium japonicum isolated from Lupinus (Papilionoideae: Genisteae) species in Algeria.</title>
        <authorList>
            <person name="Crovadore J."/>
            <person name="Chekireb D."/>
            <person name="Brachmann A."/>
            <person name="Chablais R."/>
            <person name="Cochard B."/>
            <person name="Lefort F."/>
        </authorList>
    </citation>
    <scope>NUCLEOTIDE SEQUENCE [LARGE SCALE GENOMIC DNA]</scope>
    <source>
        <strain evidence="2 3">UBMA197</strain>
    </source>
</reference>
<dbReference type="Proteomes" id="UP000193335">
    <property type="component" value="Unassembled WGS sequence"/>
</dbReference>
<evidence type="ECO:0000256" key="1">
    <source>
        <dbReference type="SAM" id="Phobius"/>
    </source>
</evidence>
<keyword evidence="1" id="KW-0812">Transmembrane</keyword>